<comment type="caution">
    <text evidence="2">The sequence shown here is derived from an EMBL/GenBank/DDBJ whole genome shotgun (WGS) entry which is preliminary data.</text>
</comment>
<gene>
    <name evidence="2" type="ORF">E3N88_36736</name>
</gene>
<reference evidence="2 3" key="1">
    <citation type="submission" date="2019-05" db="EMBL/GenBank/DDBJ databases">
        <title>Mikania micrantha, genome provides insights into the molecular mechanism of rapid growth.</title>
        <authorList>
            <person name="Liu B."/>
        </authorList>
    </citation>
    <scope>NUCLEOTIDE SEQUENCE [LARGE SCALE GENOMIC DNA]</scope>
    <source>
        <strain evidence="2">NLD-2019</strain>
        <tissue evidence="2">Leaf</tissue>
    </source>
</reference>
<feature type="region of interest" description="Disordered" evidence="1">
    <location>
        <begin position="1"/>
        <end position="98"/>
    </location>
</feature>
<dbReference type="OrthoDB" id="1930727at2759"/>
<keyword evidence="3" id="KW-1185">Reference proteome</keyword>
<dbReference type="AlphaFoldDB" id="A0A5N6M5K8"/>
<dbReference type="PANTHER" id="PTHR37187">
    <property type="entry name" value="EXPRESSED PROTEIN"/>
    <property type="match status" value="1"/>
</dbReference>
<feature type="compositionally biased region" description="Basic and acidic residues" evidence="1">
    <location>
        <begin position="46"/>
        <end position="59"/>
    </location>
</feature>
<evidence type="ECO:0000256" key="1">
    <source>
        <dbReference type="SAM" id="MobiDB-lite"/>
    </source>
</evidence>
<dbReference type="PANTHER" id="PTHR37187:SF7">
    <property type="entry name" value="EXPRESSED PROTEIN"/>
    <property type="match status" value="1"/>
</dbReference>
<accession>A0A5N6M5K8</accession>
<evidence type="ECO:0000313" key="2">
    <source>
        <dbReference type="EMBL" id="KAD3068856.1"/>
    </source>
</evidence>
<feature type="compositionally biased region" description="Basic residues" evidence="1">
    <location>
        <begin position="1"/>
        <end position="15"/>
    </location>
</feature>
<protein>
    <submittedName>
        <fullName evidence="2">Uncharacterized protein</fullName>
    </submittedName>
</protein>
<organism evidence="2 3">
    <name type="scientific">Mikania micrantha</name>
    <name type="common">bitter vine</name>
    <dbReference type="NCBI Taxonomy" id="192012"/>
    <lineage>
        <taxon>Eukaryota</taxon>
        <taxon>Viridiplantae</taxon>
        <taxon>Streptophyta</taxon>
        <taxon>Embryophyta</taxon>
        <taxon>Tracheophyta</taxon>
        <taxon>Spermatophyta</taxon>
        <taxon>Magnoliopsida</taxon>
        <taxon>eudicotyledons</taxon>
        <taxon>Gunneridae</taxon>
        <taxon>Pentapetalae</taxon>
        <taxon>asterids</taxon>
        <taxon>campanulids</taxon>
        <taxon>Asterales</taxon>
        <taxon>Asteraceae</taxon>
        <taxon>Asteroideae</taxon>
        <taxon>Heliantheae alliance</taxon>
        <taxon>Eupatorieae</taxon>
        <taxon>Mikania</taxon>
    </lineage>
</organism>
<sequence length="318" mass="33894">MPSGSKKRKAAKKKKVNDSSTPNPHQGENDGGELSSPTSQDPLVEAVKKEESPSEKISDDANVEEGNIVIEATVATTKGSGSSSSSSSDSSDDESHVVEKKVVVLESAPIESVPATESFPEEISPCVDPAKPVDSLLEEESQVFDEIKNEEKKDIPVEETPVVLEEQTVDVCETPVKDDCLNSSVVVESVLKQNEVENVQLVVEKASSKSTDDVSSSTIPKDLISNTNGADCANETETIEHSDRQAPAASTTVAVQHTTSWKSCCGIFDLFSGSGRTSKVEVLSSNPLGDGLKYTRAMKVSEPEPVLPMDQGCEPQTQ</sequence>
<evidence type="ECO:0000313" key="3">
    <source>
        <dbReference type="Proteomes" id="UP000326396"/>
    </source>
</evidence>
<dbReference type="EMBL" id="SZYD01000017">
    <property type="protein sequence ID" value="KAD3068856.1"/>
    <property type="molecule type" value="Genomic_DNA"/>
</dbReference>
<proteinExistence type="predicted"/>
<name>A0A5N6M5K8_9ASTR</name>
<dbReference type="Proteomes" id="UP000326396">
    <property type="component" value="Linkage Group LG7"/>
</dbReference>
<feature type="compositionally biased region" description="Low complexity" evidence="1">
    <location>
        <begin position="79"/>
        <end position="89"/>
    </location>
</feature>